<dbReference type="AlphaFoldDB" id="A0AAD6BY01"/>
<dbReference type="Pfam" id="PF20636">
    <property type="entry name" value="SMN_G2-BD"/>
    <property type="match status" value="1"/>
</dbReference>
<dbReference type="PANTHER" id="PTHR39267:SF1">
    <property type="entry name" value="SURVIVAL MOTOR NEURON PROTEIN"/>
    <property type="match status" value="1"/>
</dbReference>
<dbReference type="RefSeq" id="XP_056761724.1">
    <property type="nucleotide sequence ID" value="XM_056912875.1"/>
</dbReference>
<feature type="domain" description="Survival Motor Neuron Gemin2-binding" evidence="7">
    <location>
        <begin position="13"/>
        <end position="33"/>
    </location>
</feature>
<reference evidence="8" key="2">
    <citation type="journal article" date="2023" name="IMA Fungus">
        <title>Comparative genomic study of the Penicillium genus elucidates a diverse pangenome and 15 lateral gene transfer events.</title>
        <authorList>
            <person name="Petersen C."/>
            <person name="Sorensen T."/>
            <person name="Nielsen M.R."/>
            <person name="Sondergaard T.E."/>
            <person name="Sorensen J.L."/>
            <person name="Fitzpatrick D.A."/>
            <person name="Frisvad J.C."/>
            <person name="Nielsen K.L."/>
        </authorList>
    </citation>
    <scope>NUCLEOTIDE SEQUENCE</scope>
    <source>
        <strain evidence="8">IBT 16125</strain>
    </source>
</reference>
<comment type="caution">
    <text evidence="8">The sequence shown here is derived from an EMBL/GenBank/DDBJ whole genome shotgun (WGS) entry which is preliminary data.</text>
</comment>
<keyword evidence="9" id="KW-1185">Reference proteome</keyword>
<keyword evidence="3" id="KW-0507">mRNA processing</keyword>
<dbReference type="CDD" id="cd22852">
    <property type="entry name" value="SMN_C"/>
    <property type="match status" value="1"/>
</dbReference>
<dbReference type="GO" id="GO:0005634">
    <property type="term" value="C:nucleus"/>
    <property type="evidence" value="ECO:0007669"/>
    <property type="project" value="UniProtKB-SubCell"/>
</dbReference>
<evidence type="ECO:0000313" key="9">
    <source>
        <dbReference type="Proteomes" id="UP001213681"/>
    </source>
</evidence>
<dbReference type="PANTHER" id="PTHR39267">
    <property type="entry name" value="SURVIVAL MOTOR NEURON-LIKE PROTEIN 1"/>
    <property type="match status" value="1"/>
</dbReference>
<evidence type="ECO:0000259" key="7">
    <source>
        <dbReference type="Pfam" id="PF20636"/>
    </source>
</evidence>
<comment type="subcellular location">
    <subcellularLocation>
        <location evidence="1">Nucleus</location>
    </subcellularLocation>
</comment>
<evidence type="ECO:0000256" key="3">
    <source>
        <dbReference type="ARBA" id="ARBA00022664"/>
    </source>
</evidence>
<proteinExistence type="inferred from homology"/>
<accession>A0AAD6BY01</accession>
<dbReference type="GO" id="GO:0006397">
    <property type="term" value="P:mRNA processing"/>
    <property type="evidence" value="ECO:0007669"/>
    <property type="project" value="UniProtKB-KW"/>
</dbReference>
<dbReference type="InterPro" id="IPR047313">
    <property type="entry name" value="SMN_C"/>
</dbReference>
<keyword evidence="5" id="KW-0539">Nucleus</keyword>
<evidence type="ECO:0000256" key="4">
    <source>
        <dbReference type="ARBA" id="ARBA00023187"/>
    </source>
</evidence>
<dbReference type="GeneID" id="81603118"/>
<evidence type="ECO:0000256" key="1">
    <source>
        <dbReference type="ARBA" id="ARBA00004123"/>
    </source>
</evidence>
<feature type="region of interest" description="Disordered" evidence="6">
    <location>
        <begin position="103"/>
        <end position="122"/>
    </location>
</feature>
<evidence type="ECO:0000256" key="5">
    <source>
        <dbReference type="ARBA" id="ARBA00023242"/>
    </source>
</evidence>
<evidence type="ECO:0000313" key="8">
    <source>
        <dbReference type="EMBL" id="KAJ5438495.1"/>
    </source>
</evidence>
<dbReference type="EMBL" id="JAPVEA010000008">
    <property type="protein sequence ID" value="KAJ5438495.1"/>
    <property type="molecule type" value="Genomic_DNA"/>
</dbReference>
<dbReference type="InterPro" id="IPR049481">
    <property type="entry name" value="SMN_G2-BD"/>
</dbReference>
<sequence length="167" mass="18059">MGKSKNDQSLTHEEIWDDSALVHSWDEAVEEYKLYHSIHAKGENVEDVLREAEAAGLDEVGTAHGGGDVVAEDDAMEAESDLVEDQTAANFTQASETFAQAKHPVAEGSGATTGPSPTFPTGAMPMPGAVLPHVQDENLKNLMMSWYFAGYYTGLYEGQRQANQPKS</sequence>
<name>A0AAD6BY01_9EURO</name>
<dbReference type="GO" id="GO:0008380">
    <property type="term" value="P:RNA splicing"/>
    <property type="evidence" value="ECO:0007669"/>
    <property type="project" value="UniProtKB-KW"/>
</dbReference>
<dbReference type="InterPro" id="IPR040424">
    <property type="entry name" value="Smn1"/>
</dbReference>
<dbReference type="Pfam" id="PF20635">
    <property type="entry name" value="SMN_YG-box"/>
    <property type="match status" value="1"/>
</dbReference>
<evidence type="ECO:0000256" key="6">
    <source>
        <dbReference type="SAM" id="MobiDB-lite"/>
    </source>
</evidence>
<dbReference type="CDD" id="cd22851">
    <property type="entry name" value="SMN_N"/>
    <property type="match status" value="1"/>
</dbReference>
<gene>
    <name evidence="8" type="ORF">N7458_009493</name>
</gene>
<keyword evidence="4" id="KW-0508">mRNA splicing</keyword>
<organism evidence="8 9">
    <name type="scientific">Penicillium daleae</name>
    <dbReference type="NCBI Taxonomy" id="63821"/>
    <lineage>
        <taxon>Eukaryota</taxon>
        <taxon>Fungi</taxon>
        <taxon>Dikarya</taxon>
        <taxon>Ascomycota</taxon>
        <taxon>Pezizomycotina</taxon>
        <taxon>Eurotiomycetes</taxon>
        <taxon>Eurotiomycetidae</taxon>
        <taxon>Eurotiales</taxon>
        <taxon>Aspergillaceae</taxon>
        <taxon>Penicillium</taxon>
    </lineage>
</organism>
<reference evidence="8" key="1">
    <citation type="submission" date="2022-12" db="EMBL/GenBank/DDBJ databases">
        <authorList>
            <person name="Petersen C."/>
        </authorList>
    </citation>
    <scope>NUCLEOTIDE SEQUENCE</scope>
    <source>
        <strain evidence="8">IBT 16125</strain>
    </source>
</reference>
<evidence type="ECO:0000256" key="2">
    <source>
        <dbReference type="ARBA" id="ARBA00005371"/>
    </source>
</evidence>
<dbReference type="Proteomes" id="UP001213681">
    <property type="component" value="Unassembled WGS sequence"/>
</dbReference>
<protein>
    <recommendedName>
        <fullName evidence="7">Survival Motor Neuron Gemin2-binding domain-containing protein</fullName>
    </recommendedName>
</protein>
<comment type="similarity">
    <text evidence="2">Belongs to the SMN family.</text>
</comment>